<keyword evidence="1" id="KW-0732">Signal</keyword>
<feature type="chain" id="PRO_5028822524" evidence="1">
    <location>
        <begin position="21"/>
        <end position="89"/>
    </location>
</feature>
<dbReference type="AlphaFoldDB" id="A0A7E4VQ01"/>
<evidence type="ECO:0000313" key="3">
    <source>
        <dbReference type="WBParaSite" id="Pan_g2325.t1"/>
    </source>
</evidence>
<evidence type="ECO:0000313" key="2">
    <source>
        <dbReference type="Proteomes" id="UP000492821"/>
    </source>
</evidence>
<dbReference type="Proteomes" id="UP000492821">
    <property type="component" value="Unassembled WGS sequence"/>
</dbReference>
<evidence type="ECO:0000256" key="1">
    <source>
        <dbReference type="SAM" id="SignalP"/>
    </source>
</evidence>
<sequence>MEFLHICVVVVLLMVSVAVADTQDQTQEKCWQCWANCECIQPSPIVCIVGPFWERIPCQRCSDWDQKCKRYSRQHSLYYPWFDAEIIHL</sequence>
<reference evidence="2" key="1">
    <citation type="journal article" date="2013" name="Genetics">
        <title>The draft genome and transcriptome of Panagrellus redivivus are shaped by the harsh demands of a free-living lifestyle.</title>
        <authorList>
            <person name="Srinivasan J."/>
            <person name="Dillman A.R."/>
            <person name="Macchietto M.G."/>
            <person name="Heikkinen L."/>
            <person name="Lakso M."/>
            <person name="Fracchia K.M."/>
            <person name="Antoshechkin I."/>
            <person name="Mortazavi A."/>
            <person name="Wong G."/>
            <person name="Sternberg P.W."/>
        </authorList>
    </citation>
    <scope>NUCLEOTIDE SEQUENCE [LARGE SCALE GENOMIC DNA]</scope>
    <source>
        <strain evidence="2">MT8872</strain>
    </source>
</reference>
<accession>A0A7E4VQ01</accession>
<feature type="signal peptide" evidence="1">
    <location>
        <begin position="1"/>
        <end position="20"/>
    </location>
</feature>
<proteinExistence type="predicted"/>
<organism evidence="2 3">
    <name type="scientific">Panagrellus redivivus</name>
    <name type="common">Microworm</name>
    <dbReference type="NCBI Taxonomy" id="6233"/>
    <lineage>
        <taxon>Eukaryota</taxon>
        <taxon>Metazoa</taxon>
        <taxon>Ecdysozoa</taxon>
        <taxon>Nematoda</taxon>
        <taxon>Chromadorea</taxon>
        <taxon>Rhabditida</taxon>
        <taxon>Tylenchina</taxon>
        <taxon>Panagrolaimomorpha</taxon>
        <taxon>Panagrolaimoidea</taxon>
        <taxon>Panagrolaimidae</taxon>
        <taxon>Panagrellus</taxon>
    </lineage>
</organism>
<keyword evidence="2" id="KW-1185">Reference proteome</keyword>
<reference evidence="3" key="2">
    <citation type="submission" date="2020-10" db="UniProtKB">
        <authorList>
            <consortium name="WormBaseParasite"/>
        </authorList>
    </citation>
    <scope>IDENTIFICATION</scope>
</reference>
<name>A0A7E4VQ01_PANRE</name>
<dbReference type="WBParaSite" id="Pan_g2325.t1">
    <property type="protein sequence ID" value="Pan_g2325.t1"/>
    <property type="gene ID" value="Pan_g2325"/>
</dbReference>
<protein>
    <submittedName>
        <fullName evidence="3">BOWMAN_BIRK domain-containing protein</fullName>
    </submittedName>
</protein>